<evidence type="ECO:0000256" key="1">
    <source>
        <dbReference type="ARBA" id="ARBA00004236"/>
    </source>
</evidence>
<evidence type="ECO:0000313" key="13">
    <source>
        <dbReference type="Proteomes" id="UP000434276"/>
    </source>
</evidence>
<dbReference type="SMART" id="SM01224">
    <property type="entry name" value="G_gamma"/>
    <property type="match status" value="1"/>
</dbReference>
<dbReference type="AlphaFoldDB" id="A0A178V7C7"/>
<name>A0A178V7C7_ARATH</name>
<dbReference type="EMBL" id="CACSHJ010000089">
    <property type="protein sequence ID" value="CAA0388284.1"/>
    <property type="molecule type" value="Genomic_DNA"/>
</dbReference>
<reference evidence="10 14" key="4">
    <citation type="submission" date="2020-09" db="EMBL/GenBank/DDBJ databases">
        <authorList>
            <person name="Ashkenazy H."/>
        </authorList>
    </citation>
    <scope>NUCLEOTIDE SEQUENCE [LARGE SCALE GENOMIC DNA]</scope>
    <source>
        <strain evidence="14">cv. Cdm-0</strain>
    </source>
</reference>
<dbReference type="GO" id="GO:0007186">
    <property type="term" value="P:G protein-coupled receptor signaling pathway"/>
    <property type="evidence" value="ECO:0007669"/>
    <property type="project" value="InterPro"/>
</dbReference>
<evidence type="ECO:0000256" key="6">
    <source>
        <dbReference type="SAM" id="Coils"/>
    </source>
</evidence>
<accession>A0A5S9XQ46</accession>
<dbReference type="InterPro" id="IPR015898">
    <property type="entry name" value="G-protein_gamma-like_dom"/>
</dbReference>
<evidence type="ECO:0000313" key="9">
    <source>
        <dbReference type="EMBL" id="CAA0388284.1"/>
    </source>
</evidence>
<sequence length="138" mass="15804">MEGKSRFESERERLRRQFKLVRTKTRLSLTLSDLRPASERMREETVVYEQEEPVSHGGGKHRILAELARVEQEVAFLEKELKEVENTDIVSTVCEELLSVIEKGPDPLLPLTNGPLNLGWDRWFEGPNGGEGCRCLIL</sequence>
<keyword evidence="4" id="KW-0472">Membrane</keyword>
<reference evidence="11" key="2">
    <citation type="submission" date="2016-03" db="EMBL/GenBank/DDBJ databases">
        <title>Full-length assembly of Arabidopsis thaliana Ler reveals the complement of translocations and inversions.</title>
        <authorList>
            <person name="Zapata L."/>
            <person name="Schneeberger K."/>
            <person name="Ossowski S."/>
        </authorList>
    </citation>
    <scope>NUCLEOTIDE SEQUENCE [LARGE SCALE GENOMIC DNA]</scope>
    <source>
        <tissue evidence="11">Leaf</tissue>
    </source>
</reference>
<evidence type="ECO:0000313" key="11">
    <source>
        <dbReference type="EMBL" id="OAP01591.1"/>
    </source>
</evidence>
<proteinExistence type="predicted"/>
<dbReference type="Proteomes" id="UP000078284">
    <property type="component" value="Chromosome 3"/>
</dbReference>
<reference evidence="9 13" key="3">
    <citation type="submission" date="2019-12" db="EMBL/GenBank/DDBJ databases">
        <authorList>
            <person name="Jiao W.-B."/>
            <person name="Schneeberger K."/>
        </authorList>
    </citation>
    <scope>NUCLEOTIDE SEQUENCE [LARGE SCALE GENOMIC DNA]</scope>
    <source>
        <strain evidence="13">cv. C24</strain>
    </source>
</reference>
<dbReference type="PANTHER" id="PTHR35129:SF1">
    <property type="entry name" value="GUANINE NUCLEOTIDE-BINDING PROTEIN SUBUNIT GAMMA 1"/>
    <property type="match status" value="1"/>
</dbReference>
<feature type="coiled-coil region" evidence="6">
    <location>
        <begin position="60"/>
        <end position="87"/>
    </location>
</feature>
<dbReference type="EMBL" id="LUHQ01000003">
    <property type="protein sequence ID" value="OAP01591.1"/>
    <property type="molecule type" value="Genomic_DNA"/>
</dbReference>
<dbReference type="OrthoDB" id="1934467at2759"/>
<evidence type="ECO:0000313" key="10">
    <source>
        <dbReference type="EMBL" id="CAD5326640.1"/>
    </source>
</evidence>
<keyword evidence="3 6" id="KW-0175">Coiled coil</keyword>
<keyword evidence="5" id="KW-0807">Transducer</keyword>
<evidence type="ECO:0000313" key="12">
    <source>
        <dbReference type="Proteomes" id="UP000078284"/>
    </source>
</evidence>
<organism evidence="11 12">
    <name type="scientific">Arabidopsis thaliana</name>
    <name type="common">Mouse-ear cress</name>
    <dbReference type="NCBI Taxonomy" id="3702"/>
    <lineage>
        <taxon>Eukaryota</taxon>
        <taxon>Viridiplantae</taxon>
        <taxon>Streptophyta</taxon>
        <taxon>Embryophyta</taxon>
        <taxon>Tracheophyta</taxon>
        <taxon>Spermatophyta</taxon>
        <taxon>Magnoliopsida</taxon>
        <taxon>eudicotyledons</taxon>
        <taxon>Gunneridae</taxon>
        <taxon>Pentapetalae</taxon>
        <taxon>rosids</taxon>
        <taxon>malvids</taxon>
        <taxon>Brassicales</taxon>
        <taxon>Brassicaceae</taxon>
        <taxon>Camelineae</taxon>
        <taxon>Arabidopsis</taxon>
    </lineage>
</organism>
<evidence type="ECO:0000256" key="7">
    <source>
        <dbReference type="SAM" id="MobiDB-lite"/>
    </source>
</evidence>
<dbReference type="Proteomes" id="UP000516314">
    <property type="component" value="Chromosome 3"/>
</dbReference>
<dbReference type="InterPro" id="IPR045878">
    <property type="entry name" value="GG1/2"/>
</dbReference>
<gene>
    <name evidence="11" type="ordered locus">AXX17_At3g57690</name>
    <name evidence="10" type="ORF">AT9943_LOCUS14390</name>
    <name evidence="9" type="ORF">C24_LOCUS16605</name>
</gene>
<evidence type="ECO:0000256" key="5">
    <source>
        <dbReference type="ARBA" id="ARBA00023224"/>
    </source>
</evidence>
<evidence type="ECO:0000256" key="2">
    <source>
        <dbReference type="ARBA" id="ARBA00022475"/>
    </source>
</evidence>
<dbReference type="ExpressionAtlas" id="A0A178V7C7">
    <property type="expression patterns" value="baseline and differential"/>
</dbReference>
<feature type="domain" description="G protein gamma" evidence="8">
    <location>
        <begin position="64"/>
        <end position="138"/>
    </location>
</feature>
<comment type="subcellular location">
    <subcellularLocation>
        <location evidence="1">Cell membrane</location>
    </subcellularLocation>
</comment>
<dbReference type="GO" id="GO:0005886">
    <property type="term" value="C:plasma membrane"/>
    <property type="evidence" value="ECO:0007669"/>
    <property type="project" value="UniProtKB-SubCell"/>
</dbReference>
<evidence type="ECO:0000259" key="8">
    <source>
        <dbReference type="SMART" id="SM01224"/>
    </source>
</evidence>
<dbReference type="Proteomes" id="UP000434276">
    <property type="component" value="Unassembled WGS sequence"/>
</dbReference>
<protein>
    <submittedName>
        <fullName evidence="10">(thale cress) hypothetical protein</fullName>
    </submittedName>
    <submittedName>
        <fullName evidence="11">GG1</fullName>
    </submittedName>
</protein>
<dbReference type="Pfam" id="PF00631">
    <property type="entry name" value="G-gamma"/>
    <property type="match status" value="1"/>
</dbReference>
<keyword evidence="2" id="KW-1003">Cell membrane</keyword>
<accession>A0A178V7C7</accession>
<evidence type="ECO:0000313" key="14">
    <source>
        <dbReference type="Proteomes" id="UP000516314"/>
    </source>
</evidence>
<dbReference type="PANTHER" id="PTHR35129">
    <property type="entry name" value="GUANINE NUCLEOTIDE-BINDING PROTEIN SUBUNIT GAMMA 1"/>
    <property type="match status" value="1"/>
</dbReference>
<feature type="region of interest" description="Disordered" evidence="7">
    <location>
        <begin position="40"/>
        <end position="59"/>
    </location>
</feature>
<reference evidence="12" key="1">
    <citation type="journal article" date="2016" name="Proc. Natl. Acad. Sci. U.S.A.">
        <title>Chromosome-level assembly of Arabidopsis thaliana Ler reveals the extent of translocation and inversion polymorphisms.</title>
        <authorList>
            <person name="Zapata L."/>
            <person name="Ding J."/>
            <person name="Willing E.M."/>
            <person name="Hartwig B."/>
            <person name="Bezdan D."/>
            <person name="Jiao W.B."/>
            <person name="Patel V."/>
            <person name="Velikkakam James G."/>
            <person name="Koornneef M."/>
            <person name="Ossowski S."/>
            <person name="Schneeberger K."/>
        </authorList>
    </citation>
    <scope>NUCLEOTIDE SEQUENCE [LARGE SCALE GENOMIC DNA]</scope>
    <source>
        <strain evidence="12">cv. Landsberg erecta</strain>
    </source>
</reference>
<dbReference type="EMBL" id="LR881468">
    <property type="protein sequence ID" value="CAD5326640.1"/>
    <property type="molecule type" value="Genomic_DNA"/>
</dbReference>
<evidence type="ECO:0000256" key="3">
    <source>
        <dbReference type="ARBA" id="ARBA00023054"/>
    </source>
</evidence>
<evidence type="ECO:0000256" key="4">
    <source>
        <dbReference type="ARBA" id="ARBA00023136"/>
    </source>
</evidence>